<evidence type="ECO:0000313" key="2">
    <source>
        <dbReference type="EnsemblPlants" id="KRH19048"/>
    </source>
</evidence>
<accession>A0A0R0GUE1</accession>
<reference evidence="1" key="3">
    <citation type="submission" date="2018-07" db="EMBL/GenBank/DDBJ databases">
        <title>WGS assembly of Glycine max.</title>
        <authorList>
            <person name="Schmutz J."/>
            <person name="Cannon S."/>
            <person name="Schlueter J."/>
            <person name="Ma J."/>
            <person name="Mitros T."/>
            <person name="Nelson W."/>
            <person name="Hyten D."/>
            <person name="Song Q."/>
            <person name="Thelen J."/>
            <person name="Cheng J."/>
            <person name="Xu D."/>
            <person name="Hellsten U."/>
            <person name="May G."/>
            <person name="Yu Y."/>
            <person name="Sakurai T."/>
            <person name="Umezawa T."/>
            <person name="Bhattacharyya M."/>
            <person name="Sandhu D."/>
            <person name="Valliyodan B."/>
            <person name="Lindquist E."/>
            <person name="Peto M."/>
            <person name="Grant D."/>
            <person name="Shu S."/>
            <person name="Goodstein D."/>
            <person name="Barry K."/>
            <person name="Futrell-Griggs M."/>
            <person name="Abernathy B."/>
            <person name="Du J."/>
            <person name="Tian Z."/>
            <person name="Zhu L."/>
            <person name="Gill N."/>
            <person name="Joshi T."/>
            <person name="Libault M."/>
            <person name="Sethuraman A."/>
            <person name="Zhang X."/>
            <person name="Shinozaki K."/>
            <person name="Nguyen H."/>
            <person name="Wing R."/>
            <person name="Cregan P."/>
            <person name="Specht J."/>
            <person name="Grimwood J."/>
            <person name="Rokhsar D."/>
            <person name="Stacey G."/>
            <person name="Shoemaker R."/>
            <person name="Jackson S."/>
        </authorList>
    </citation>
    <scope>NUCLEOTIDE SEQUENCE</scope>
    <source>
        <tissue evidence="1">Callus</tissue>
    </source>
</reference>
<reference evidence="1 2" key="1">
    <citation type="journal article" date="2010" name="Nature">
        <title>Genome sequence of the palaeopolyploid soybean.</title>
        <authorList>
            <person name="Schmutz J."/>
            <person name="Cannon S.B."/>
            <person name="Schlueter J."/>
            <person name="Ma J."/>
            <person name="Mitros T."/>
            <person name="Nelson W."/>
            <person name="Hyten D.L."/>
            <person name="Song Q."/>
            <person name="Thelen J.J."/>
            <person name="Cheng J."/>
            <person name="Xu D."/>
            <person name="Hellsten U."/>
            <person name="May G.D."/>
            <person name="Yu Y."/>
            <person name="Sakurai T."/>
            <person name="Umezawa T."/>
            <person name="Bhattacharyya M.K."/>
            <person name="Sandhu D."/>
            <person name="Valliyodan B."/>
            <person name="Lindquist E."/>
            <person name="Peto M."/>
            <person name="Grant D."/>
            <person name="Shu S."/>
            <person name="Goodstein D."/>
            <person name="Barry K."/>
            <person name="Futrell-Griggs M."/>
            <person name="Abernathy B."/>
            <person name="Du J."/>
            <person name="Tian Z."/>
            <person name="Zhu L."/>
            <person name="Gill N."/>
            <person name="Joshi T."/>
            <person name="Libault M."/>
            <person name="Sethuraman A."/>
            <person name="Zhang X.-C."/>
            <person name="Shinozaki K."/>
            <person name="Nguyen H.T."/>
            <person name="Wing R.A."/>
            <person name="Cregan P."/>
            <person name="Specht J."/>
            <person name="Grimwood J."/>
            <person name="Rokhsar D."/>
            <person name="Stacey G."/>
            <person name="Shoemaker R.C."/>
            <person name="Jackson S.A."/>
        </authorList>
    </citation>
    <scope>NUCLEOTIDE SEQUENCE [LARGE SCALE GENOMIC DNA]</scope>
    <source>
        <strain evidence="2">cv. Williams 82</strain>
        <tissue evidence="1">Callus</tissue>
    </source>
</reference>
<organism evidence="1">
    <name type="scientific">Glycine max</name>
    <name type="common">Soybean</name>
    <name type="synonym">Glycine hispida</name>
    <dbReference type="NCBI Taxonomy" id="3847"/>
    <lineage>
        <taxon>Eukaryota</taxon>
        <taxon>Viridiplantae</taxon>
        <taxon>Streptophyta</taxon>
        <taxon>Embryophyta</taxon>
        <taxon>Tracheophyta</taxon>
        <taxon>Spermatophyta</taxon>
        <taxon>Magnoliopsida</taxon>
        <taxon>eudicotyledons</taxon>
        <taxon>Gunneridae</taxon>
        <taxon>Pentapetalae</taxon>
        <taxon>rosids</taxon>
        <taxon>fabids</taxon>
        <taxon>Fabales</taxon>
        <taxon>Fabaceae</taxon>
        <taxon>Papilionoideae</taxon>
        <taxon>50 kb inversion clade</taxon>
        <taxon>NPAAA clade</taxon>
        <taxon>indigoferoid/millettioid clade</taxon>
        <taxon>Phaseoleae</taxon>
        <taxon>Glycine</taxon>
        <taxon>Glycine subgen. Soja</taxon>
    </lineage>
</organism>
<dbReference type="Proteomes" id="UP000008827">
    <property type="component" value="Chromosome 13"/>
</dbReference>
<dbReference type="Gramene" id="KRH19048">
    <property type="protein sequence ID" value="KRH19048"/>
    <property type="gene ID" value="GLYMA_13G098300"/>
</dbReference>
<evidence type="ECO:0000313" key="1">
    <source>
        <dbReference type="EMBL" id="KRH19048.1"/>
    </source>
</evidence>
<reference evidence="2" key="2">
    <citation type="submission" date="2018-02" db="UniProtKB">
        <authorList>
            <consortium name="EnsemblPlants"/>
        </authorList>
    </citation>
    <scope>IDENTIFICATION</scope>
    <source>
        <strain evidence="2">Williams 82</strain>
    </source>
</reference>
<proteinExistence type="predicted"/>
<name>A0A0R0GUE1_SOYBN</name>
<keyword evidence="3" id="KW-1185">Reference proteome</keyword>
<protein>
    <submittedName>
        <fullName evidence="1 2">Uncharacterized protein</fullName>
    </submittedName>
</protein>
<dbReference type="AlphaFoldDB" id="A0A0R0GUE1"/>
<dbReference type="EnsemblPlants" id="KRH19048">
    <property type="protein sequence ID" value="KRH19048"/>
    <property type="gene ID" value="GLYMA_13G098300"/>
</dbReference>
<evidence type="ECO:0000313" key="3">
    <source>
        <dbReference type="Proteomes" id="UP000008827"/>
    </source>
</evidence>
<dbReference type="EMBL" id="CM000846">
    <property type="protein sequence ID" value="KRH19048.1"/>
    <property type="molecule type" value="Genomic_DNA"/>
</dbReference>
<gene>
    <name evidence="1" type="ORF">GLYMA_13G098300</name>
</gene>
<sequence length="71" mass="7650">MASAAFIIQSQTHIFVGSTVALFMLHSASVSQQCLIARLNISMHNSLGPPSLSPLLVTKVRVIILPNYLTT</sequence>
<dbReference type="InParanoid" id="A0A0R0GUE1"/>